<feature type="region of interest" description="Disordered" evidence="5">
    <location>
        <begin position="1"/>
        <end position="31"/>
    </location>
</feature>
<dbReference type="GO" id="GO:0051865">
    <property type="term" value="P:protein autoubiquitination"/>
    <property type="evidence" value="ECO:0007669"/>
    <property type="project" value="TreeGrafter"/>
</dbReference>
<evidence type="ECO:0000256" key="2">
    <source>
        <dbReference type="ARBA" id="ARBA00022771"/>
    </source>
</evidence>
<evidence type="ECO:0000256" key="1">
    <source>
        <dbReference type="ARBA" id="ARBA00022723"/>
    </source>
</evidence>
<name>A0A7R9VWC3_9STRA</name>
<organism evidence="7">
    <name type="scientific">Pseudictyota dubia</name>
    <dbReference type="NCBI Taxonomy" id="2749911"/>
    <lineage>
        <taxon>Eukaryota</taxon>
        <taxon>Sar</taxon>
        <taxon>Stramenopiles</taxon>
        <taxon>Ochrophyta</taxon>
        <taxon>Bacillariophyta</taxon>
        <taxon>Mediophyceae</taxon>
        <taxon>Biddulphiophycidae</taxon>
        <taxon>Eupodiscales</taxon>
        <taxon>Odontellaceae</taxon>
        <taxon>Pseudictyota</taxon>
    </lineage>
</organism>
<dbReference type="SMART" id="SM00184">
    <property type="entry name" value="RING"/>
    <property type="match status" value="1"/>
</dbReference>
<evidence type="ECO:0000313" key="7">
    <source>
        <dbReference type="EMBL" id="CAD8306840.1"/>
    </source>
</evidence>
<proteinExistence type="predicted"/>
<dbReference type="InterPro" id="IPR047126">
    <property type="entry name" value="RNF141-like"/>
</dbReference>
<sequence>MHDTAMGRDSTTVVKDASKTEPKASKPSRVMTSEYAATPRGAWLMDLLRASPIPGLPDVRRAALRESCRVAPDESALKELFLDAVTGSPHVPDGSKNALAEIILCDRWSELPGAALCEFDPLDQRGTNVGRGDPFEEFRSMALSVFTKSRKVSRLPIDRRRELGTAILSTGTREELMEVMMASLEVAQTLDEESRLKIANDVLEGQFHRLLLPDRFDCDEPPRRGAAARSEGMNPGASVPTVLGAAEEDDCDEEECPICLGARDVANARVLPCGHGFCEECILDWSRAHGCPFPCPVCRAPCQPGPGGIVNDENGGPRTSPSQSIVHELLGIFGT</sequence>
<dbReference type="Pfam" id="PF13639">
    <property type="entry name" value="zf-RING_2"/>
    <property type="match status" value="1"/>
</dbReference>
<dbReference type="InterPro" id="IPR017907">
    <property type="entry name" value="Znf_RING_CS"/>
</dbReference>
<dbReference type="AlphaFoldDB" id="A0A7R9VWC3"/>
<dbReference type="Gene3D" id="3.30.40.10">
    <property type="entry name" value="Zinc/RING finger domain, C3HC4 (zinc finger)"/>
    <property type="match status" value="1"/>
</dbReference>
<dbReference type="SUPFAM" id="SSF57850">
    <property type="entry name" value="RING/U-box"/>
    <property type="match status" value="1"/>
</dbReference>
<feature type="domain" description="RING-type" evidence="6">
    <location>
        <begin position="256"/>
        <end position="299"/>
    </location>
</feature>
<dbReference type="InterPro" id="IPR001841">
    <property type="entry name" value="Znf_RING"/>
</dbReference>
<dbReference type="EMBL" id="HBED01016255">
    <property type="protein sequence ID" value="CAD8306840.1"/>
    <property type="molecule type" value="Transcribed_RNA"/>
</dbReference>
<dbReference type="PANTHER" id="PTHR12109">
    <property type="entry name" value="RING FINGER PROTEIN 141-RELATED"/>
    <property type="match status" value="1"/>
</dbReference>
<dbReference type="GO" id="GO:0004842">
    <property type="term" value="F:ubiquitin-protein transferase activity"/>
    <property type="evidence" value="ECO:0007669"/>
    <property type="project" value="TreeGrafter"/>
</dbReference>
<evidence type="ECO:0000256" key="5">
    <source>
        <dbReference type="SAM" id="MobiDB-lite"/>
    </source>
</evidence>
<keyword evidence="2 4" id="KW-0863">Zinc-finger</keyword>
<dbReference type="PROSITE" id="PS00518">
    <property type="entry name" value="ZF_RING_1"/>
    <property type="match status" value="1"/>
</dbReference>
<dbReference type="PANTHER" id="PTHR12109:SF3">
    <property type="entry name" value="RING FINGER PROTEIN 141"/>
    <property type="match status" value="1"/>
</dbReference>
<reference evidence="7" key="1">
    <citation type="submission" date="2021-01" db="EMBL/GenBank/DDBJ databases">
        <authorList>
            <person name="Corre E."/>
            <person name="Pelletier E."/>
            <person name="Niang G."/>
            <person name="Scheremetjew M."/>
            <person name="Finn R."/>
            <person name="Kale V."/>
            <person name="Holt S."/>
            <person name="Cochrane G."/>
            <person name="Meng A."/>
            <person name="Brown T."/>
            <person name="Cohen L."/>
        </authorList>
    </citation>
    <scope>NUCLEOTIDE SEQUENCE</scope>
    <source>
        <strain evidence="7">CCMP147</strain>
    </source>
</reference>
<dbReference type="PROSITE" id="PS50089">
    <property type="entry name" value="ZF_RING_2"/>
    <property type="match status" value="1"/>
</dbReference>
<accession>A0A7R9VWC3</accession>
<keyword evidence="3" id="KW-0862">Zinc</keyword>
<evidence type="ECO:0000259" key="6">
    <source>
        <dbReference type="PROSITE" id="PS50089"/>
    </source>
</evidence>
<evidence type="ECO:0000256" key="3">
    <source>
        <dbReference type="ARBA" id="ARBA00022833"/>
    </source>
</evidence>
<evidence type="ECO:0000256" key="4">
    <source>
        <dbReference type="PROSITE-ProRule" id="PRU00175"/>
    </source>
</evidence>
<dbReference type="InterPro" id="IPR013083">
    <property type="entry name" value="Znf_RING/FYVE/PHD"/>
</dbReference>
<keyword evidence="1" id="KW-0479">Metal-binding</keyword>
<dbReference type="GO" id="GO:0008270">
    <property type="term" value="F:zinc ion binding"/>
    <property type="evidence" value="ECO:0007669"/>
    <property type="project" value="UniProtKB-KW"/>
</dbReference>
<gene>
    <name evidence="7" type="ORF">TDUB1175_LOCUS8084</name>
</gene>
<protein>
    <recommendedName>
        <fullName evidence="6">RING-type domain-containing protein</fullName>
    </recommendedName>
</protein>